<accession>A0A816PCN1</accession>
<proteinExistence type="predicted"/>
<dbReference type="AlphaFoldDB" id="A0A816PCN1"/>
<sequence length="35" mass="4045">MAGHESVAGKLKQLDEEDNYNYDFAITEKTKITKR</sequence>
<name>A0A816PCN1_BRANA</name>
<dbReference type="Proteomes" id="UP001295469">
    <property type="component" value="Chromosome A09"/>
</dbReference>
<evidence type="ECO:0000313" key="1">
    <source>
        <dbReference type="EMBL" id="CAF2047062.1"/>
    </source>
</evidence>
<dbReference type="EMBL" id="HG994363">
    <property type="protein sequence ID" value="CAF2047062.1"/>
    <property type="molecule type" value="Genomic_DNA"/>
</dbReference>
<protein>
    <submittedName>
        <fullName evidence="1">(rape) hypothetical protein</fullName>
    </submittedName>
</protein>
<reference evidence="1" key="1">
    <citation type="submission" date="2021-01" db="EMBL/GenBank/DDBJ databases">
        <authorList>
            <consortium name="Genoscope - CEA"/>
            <person name="William W."/>
        </authorList>
    </citation>
    <scope>NUCLEOTIDE SEQUENCE</scope>
</reference>
<organism evidence="1">
    <name type="scientific">Brassica napus</name>
    <name type="common">Rape</name>
    <dbReference type="NCBI Taxonomy" id="3708"/>
    <lineage>
        <taxon>Eukaryota</taxon>
        <taxon>Viridiplantae</taxon>
        <taxon>Streptophyta</taxon>
        <taxon>Embryophyta</taxon>
        <taxon>Tracheophyta</taxon>
        <taxon>Spermatophyta</taxon>
        <taxon>Magnoliopsida</taxon>
        <taxon>eudicotyledons</taxon>
        <taxon>Gunneridae</taxon>
        <taxon>Pentapetalae</taxon>
        <taxon>rosids</taxon>
        <taxon>malvids</taxon>
        <taxon>Brassicales</taxon>
        <taxon>Brassicaceae</taxon>
        <taxon>Brassiceae</taxon>
        <taxon>Brassica</taxon>
    </lineage>
</organism>
<gene>
    <name evidence="1" type="ORF">DARMORV10_A09P45720.1</name>
</gene>